<dbReference type="RefSeq" id="YP_010776857.1">
    <property type="nucleotide sequence ID" value="NC_075034.1"/>
</dbReference>
<accession>A0A160ERF4</accession>
<dbReference type="EMBL" id="KU877344">
    <property type="protein sequence ID" value="ANB51106.1"/>
    <property type="molecule type" value="Genomic_DNA"/>
</dbReference>
<keyword evidence="2" id="KW-1185">Reference proteome</keyword>
<dbReference type="KEGG" id="vg:80513468"/>
<protein>
    <submittedName>
        <fullName evidence="1">Uncharacterized protein</fullName>
    </submittedName>
</protein>
<proteinExistence type="predicted"/>
<sequence length="195" mass="22868">MCYFIGNSIIPNEIFNYITTWLTSQDILNFAKSFDKQLFPLILNQIYHKIKFREILQKNVDAKPFFPRKMIEATVSDEDLVYKINSSINVDIGNQLIGKLMRSTDLINRNFCWVITILIPNKCIKQFKNISRGKSLNSNIGYIYLFDGVIDGIQKTFIYKTLNTGVLGKYDNYSQALTLVWQLREFIRNHYLTIR</sequence>
<reference evidence="1 2" key="1">
    <citation type="journal article" date="2016" name="Genome Announc.">
        <title>Complete Genome Sequence of a New Megavirus Family Member Isolated from an Inland Water Lake for the First Time in India.</title>
        <authorList>
            <person name="Chatterjee A."/>
            <person name="Ali F."/>
            <person name="Bange D."/>
            <person name="Kondabagil K."/>
        </authorList>
    </citation>
    <scope>NUCLEOTIDE SEQUENCE [LARGE SCALE GENOMIC DNA]</scope>
    <source>
        <strain evidence="1">1</strain>
    </source>
</reference>
<evidence type="ECO:0000313" key="1">
    <source>
        <dbReference type="EMBL" id="ANB51106.1"/>
    </source>
</evidence>
<dbReference type="GeneID" id="80513468"/>
<name>A0A160ERF4_9VIRU</name>
<evidence type="ECO:0000313" key="2">
    <source>
        <dbReference type="Proteomes" id="UP000241365"/>
    </source>
</evidence>
<organism evidence="1 2">
    <name type="scientific">Powai lake megavirus</name>
    <dbReference type="NCBI Taxonomy" id="1842663"/>
    <lineage>
        <taxon>Viruses</taxon>
        <taxon>Varidnaviria</taxon>
        <taxon>Bamfordvirae</taxon>
        <taxon>Nucleocytoviricota</taxon>
        <taxon>Megaviricetes</taxon>
        <taxon>Imitervirales</taxon>
        <taxon>Mimiviridae</taxon>
        <taxon>Megamimivirinae</taxon>
        <taxon>Megavirus</taxon>
        <taxon>Megavirus powaiense</taxon>
    </lineage>
</organism>
<dbReference type="Proteomes" id="UP000241365">
    <property type="component" value="Segment"/>
</dbReference>